<protein>
    <submittedName>
        <fullName evidence="5">AAA ATPase</fullName>
    </submittedName>
</protein>
<comment type="function">
    <text evidence="3">Part of a stress-induced multi-chaperone system, it is involved in the recovery of the cell from heat-induced damage, in cooperation with DnaK, DnaJ and GrpE. Acts before DnaK, in the processing of protein aggregates. Protein binding stimulates the ATPase activity; ATP hydrolysis unfolds the denatured protein aggregates, which probably helps expose new hydrophobic binding sites on the surface of ClpB-bound aggregates, contributing to the solubilization and refolding of denatured protein aggregates by DnaK.</text>
</comment>
<evidence type="ECO:0000259" key="4">
    <source>
        <dbReference type="SMART" id="SM00382"/>
    </source>
</evidence>
<dbReference type="CDD" id="cd00009">
    <property type="entry name" value="AAA"/>
    <property type="match status" value="1"/>
</dbReference>
<evidence type="ECO:0000313" key="6">
    <source>
        <dbReference type="Proteomes" id="UP000339049"/>
    </source>
</evidence>
<reference evidence="5 6" key="1">
    <citation type="submission" date="2019-05" db="EMBL/GenBank/DDBJ databases">
        <authorList>
            <consortium name="Pathogen Informatics"/>
        </authorList>
    </citation>
    <scope>NUCLEOTIDE SEQUENCE [LARGE SCALE GENOMIC DNA]</scope>
    <source>
        <strain evidence="5 6">NCTC11557</strain>
    </source>
</reference>
<dbReference type="Gene3D" id="3.40.50.300">
    <property type="entry name" value="P-loop containing nucleotide triphosphate hydrolases"/>
    <property type="match status" value="1"/>
</dbReference>
<dbReference type="GO" id="GO:0034605">
    <property type="term" value="P:cellular response to heat"/>
    <property type="evidence" value="ECO:0007669"/>
    <property type="project" value="TreeGrafter"/>
</dbReference>
<gene>
    <name evidence="5" type="primary">clpC_2</name>
    <name evidence="5" type="ORF">NCTC11557_01767</name>
</gene>
<dbReference type="EMBL" id="CABEIY010000007">
    <property type="protein sequence ID" value="VTT25831.1"/>
    <property type="molecule type" value="Genomic_DNA"/>
</dbReference>
<proteinExistence type="predicted"/>
<organism evidence="5 6">
    <name type="scientific">Streptococcus dysgalactiae subsp. equisimilis</name>
    <name type="common">Streptococcus equisimilis</name>
    <dbReference type="NCBI Taxonomy" id="119602"/>
    <lineage>
        <taxon>Bacteria</taxon>
        <taxon>Bacillati</taxon>
        <taxon>Bacillota</taxon>
        <taxon>Bacilli</taxon>
        <taxon>Lactobacillales</taxon>
        <taxon>Streptococcaceae</taxon>
        <taxon>Streptococcus</taxon>
    </lineage>
</organism>
<dbReference type="InterPro" id="IPR003593">
    <property type="entry name" value="AAA+_ATPase"/>
</dbReference>
<evidence type="ECO:0000313" key="5">
    <source>
        <dbReference type="EMBL" id="VTT25831.1"/>
    </source>
</evidence>
<dbReference type="GO" id="GO:0005524">
    <property type="term" value="F:ATP binding"/>
    <property type="evidence" value="ECO:0007669"/>
    <property type="project" value="UniProtKB-KW"/>
</dbReference>
<dbReference type="PANTHER" id="PTHR11638:SF18">
    <property type="entry name" value="HEAT SHOCK PROTEIN 104"/>
    <property type="match status" value="1"/>
</dbReference>
<dbReference type="InterPro" id="IPR027417">
    <property type="entry name" value="P-loop_NTPase"/>
</dbReference>
<name>A0AAE9QTZ8_STREQ</name>
<dbReference type="InterPro" id="IPR050130">
    <property type="entry name" value="ClpA_ClpB"/>
</dbReference>
<evidence type="ECO:0000256" key="2">
    <source>
        <dbReference type="ARBA" id="ARBA00022840"/>
    </source>
</evidence>
<dbReference type="RefSeq" id="WP_049520010.1">
    <property type="nucleotide sequence ID" value="NZ_CABEIY010000007.1"/>
</dbReference>
<dbReference type="GO" id="GO:0005737">
    <property type="term" value="C:cytoplasm"/>
    <property type="evidence" value="ECO:0007669"/>
    <property type="project" value="TreeGrafter"/>
</dbReference>
<dbReference type="GO" id="GO:0016887">
    <property type="term" value="F:ATP hydrolysis activity"/>
    <property type="evidence" value="ECO:0007669"/>
    <property type="project" value="InterPro"/>
</dbReference>
<dbReference type="SMART" id="SM00382">
    <property type="entry name" value="AAA"/>
    <property type="match status" value="1"/>
</dbReference>
<dbReference type="InterPro" id="IPR003959">
    <property type="entry name" value="ATPase_AAA_core"/>
</dbReference>
<dbReference type="Proteomes" id="UP000339049">
    <property type="component" value="Unassembled WGS sequence"/>
</dbReference>
<evidence type="ECO:0000256" key="1">
    <source>
        <dbReference type="ARBA" id="ARBA00022741"/>
    </source>
</evidence>
<evidence type="ECO:0000256" key="3">
    <source>
        <dbReference type="ARBA" id="ARBA00025613"/>
    </source>
</evidence>
<dbReference type="AlphaFoldDB" id="A0AAE9QTZ8"/>
<accession>A0AAE9QTZ8</accession>
<sequence length="339" mass="39429">MIKIASLYKNDNINFIIKHINSNSLFPEFRDKLPVQELDYLKPNKYLINAIETNLKELDEVTFIKYLKAIESDYRRLFASISLPVLDCKTSAMSSLSKPLIGRDEELKLLEIFMNRKYKNNVILVGEPGVGKTALIREYTKKTSKPIIEVNLSDILSDTKYRGEFEKKLTNIIKETIEKERILFIDEIHILIQAGGVEGGISASNILKPFLTEEHFQIIGATTKEESKYFSEDRALERRFNFLHLPELPKEVLYKMFCKELSELENNELKNQAQMCEEFERLIKKLDLILPQRNYPDKLLDFLDFFGSYIKICGHDTIQNALNFFEKTVNSSNIYGEEL</sequence>
<comment type="caution">
    <text evidence="5">The sequence shown here is derived from an EMBL/GenBank/DDBJ whole genome shotgun (WGS) entry which is preliminary data.</text>
</comment>
<keyword evidence="2" id="KW-0067">ATP-binding</keyword>
<dbReference type="Pfam" id="PF00004">
    <property type="entry name" value="AAA"/>
    <property type="match status" value="1"/>
</dbReference>
<dbReference type="PANTHER" id="PTHR11638">
    <property type="entry name" value="ATP-DEPENDENT CLP PROTEASE"/>
    <property type="match status" value="1"/>
</dbReference>
<dbReference type="SUPFAM" id="SSF52540">
    <property type="entry name" value="P-loop containing nucleoside triphosphate hydrolases"/>
    <property type="match status" value="1"/>
</dbReference>
<keyword evidence="1" id="KW-0547">Nucleotide-binding</keyword>
<feature type="domain" description="AAA+ ATPase" evidence="4">
    <location>
        <begin position="118"/>
        <end position="250"/>
    </location>
</feature>